<dbReference type="AlphaFoldDB" id="A0AAN8RV50"/>
<evidence type="ECO:0000313" key="2">
    <source>
        <dbReference type="EMBL" id="KAK6506014.1"/>
    </source>
</evidence>
<protein>
    <submittedName>
        <fullName evidence="2">Uncharacterized protein</fullName>
    </submittedName>
</protein>
<sequence length="238" mass="26349">MFGAAHSTPNTPDWPNALGMGQFGQVTRKRSARYADSDQEEEEDGLITLGCKKIRTSSIDSNQTSSFLPSHPNVAMNAFISPPVTPTPMPRRQVSDIAMEDLDMADSQPASQNDWNSGLYVDVRVPSFVQQESSLSTISMLDVDGQDSHIQRPHTPGIIMRDMTRLEVSPSSEIQSRGWMGMRIGAVEETMQQQQHHQDEAGNLGIAASKGRFTMGYRADCEKCRNRVPGHYAHPPTF</sequence>
<dbReference type="EMBL" id="JAVHJM010000009">
    <property type="protein sequence ID" value="KAK6506014.1"/>
    <property type="molecule type" value="Genomic_DNA"/>
</dbReference>
<comment type="caution">
    <text evidence="2">The sequence shown here is derived from an EMBL/GenBank/DDBJ whole genome shotgun (WGS) entry which is preliminary data.</text>
</comment>
<proteinExistence type="predicted"/>
<evidence type="ECO:0000256" key="1">
    <source>
        <dbReference type="SAM" id="MobiDB-lite"/>
    </source>
</evidence>
<reference evidence="2 3" key="1">
    <citation type="submission" date="2019-10" db="EMBL/GenBank/DDBJ databases">
        <authorList>
            <person name="Palmer J.M."/>
        </authorList>
    </citation>
    <scope>NUCLEOTIDE SEQUENCE [LARGE SCALE GENOMIC DNA]</scope>
    <source>
        <strain evidence="2 3">TWF506</strain>
    </source>
</reference>
<accession>A0AAN8RV50</accession>
<dbReference type="Proteomes" id="UP001307849">
    <property type="component" value="Unassembled WGS sequence"/>
</dbReference>
<keyword evidence="3" id="KW-1185">Reference proteome</keyword>
<gene>
    <name evidence="2" type="ORF">TWF506_010940</name>
</gene>
<feature type="region of interest" description="Disordered" evidence="1">
    <location>
        <begin position="1"/>
        <end position="44"/>
    </location>
</feature>
<evidence type="ECO:0000313" key="3">
    <source>
        <dbReference type="Proteomes" id="UP001307849"/>
    </source>
</evidence>
<organism evidence="2 3">
    <name type="scientific">Arthrobotrys conoides</name>
    <dbReference type="NCBI Taxonomy" id="74498"/>
    <lineage>
        <taxon>Eukaryota</taxon>
        <taxon>Fungi</taxon>
        <taxon>Dikarya</taxon>
        <taxon>Ascomycota</taxon>
        <taxon>Pezizomycotina</taxon>
        <taxon>Orbiliomycetes</taxon>
        <taxon>Orbiliales</taxon>
        <taxon>Orbiliaceae</taxon>
        <taxon>Arthrobotrys</taxon>
    </lineage>
</organism>
<name>A0AAN8RV50_9PEZI</name>